<evidence type="ECO:0000259" key="8">
    <source>
        <dbReference type="PROSITE" id="PS51677"/>
    </source>
</evidence>
<dbReference type="GO" id="GO:0016810">
    <property type="term" value="F:hydrolase activity, acting on carbon-nitrogen (but not peptide) bonds"/>
    <property type="evidence" value="ECO:0007669"/>
    <property type="project" value="InterPro"/>
</dbReference>
<reference evidence="9 10" key="1">
    <citation type="submission" date="2016-07" db="EMBL/GenBank/DDBJ databases">
        <title>Pervasive Adenine N6-methylation of Active Genes in Fungi.</title>
        <authorList>
            <consortium name="DOE Joint Genome Institute"/>
            <person name="Mondo S.J."/>
            <person name="Dannebaum R.O."/>
            <person name="Kuo R.C."/>
            <person name="Labutti K."/>
            <person name="Haridas S."/>
            <person name="Kuo A."/>
            <person name="Salamov A."/>
            <person name="Ahrendt S.R."/>
            <person name="Lipzen A."/>
            <person name="Sullivan W."/>
            <person name="Andreopoulos W.B."/>
            <person name="Clum A."/>
            <person name="Lindquist E."/>
            <person name="Daum C."/>
            <person name="Ramamoorthy G.K."/>
            <person name="Gryganskyi A."/>
            <person name="Culley D."/>
            <person name="Magnuson J.K."/>
            <person name="James T.Y."/>
            <person name="O'Malley M.A."/>
            <person name="Stajich J.E."/>
            <person name="Spatafora J.W."/>
            <person name="Visel A."/>
            <person name="Grigoriev I.V."/>
        </authorList>
    </citation>
    <scope>NUCLEOTIDE SEQUENCE [LARGE SCALE GENOMIC DNA]</scope>
    <source>
        <strain evidence="9 10">CBS 129021</strain>
    </source>
</reference>
<comment type="caution">
    <text evidence="9">The sequence shown here is derived from an EMBL/GenBank/DDBJ whole genome shotgun (WGS) entry which is preliminary data.</text>
</comment>
<evidence type="ECO:0000256" key="4">
    <source>
        <dbReference type="ARBA" id="ARBA00022801"/>
    </source>
</evidence>
<evidence type="ECO:0000256" key="7">
    <source>
        <dbReference type="SAM" id="SignalP"/>
    </source>
</evidence>
<dbReference type="OrthoDB" id="2125469at2759"/>
<dbReference type="GeneID" id="63778567"/>
<feature type="domain" description="NodB homology" evidence="8">
    <location>
        <begin position="41"/>
        <end position="225"/>
    </location>
</feature>
<evidence type="ECO:0000313" key="10">
    <source>
        <dbReference type="Proteomes" id="UP000193689"/>
    </source>
</evidence>
<evidence type="ECO:0000256" key="2">
    <source>
        <dbReference type="ARBA" id="ARBA00022723"/>
    </source>
</evidence>
<sequence>MHIQLLFGVVLLSHALAAPLILERQSSIPYGTVITRCTQPGVVALTFDDGPFIYTEELLDTIAASGFRVTFFVNGNNYDNINNHASTIQRMVAEGHQVGSHTWDHGDLATMDTAGITSEMTQLEDALVGILGFFPQYMRPPYFSYNDNTLATLGDLGYHVIQADIDTLDWQNSTPSTIGGSEEIYEEGLENGGTLSLMHDVYQTTVETLVPQAIKDIQGRGLTSVTVGECLGDPAANWYRTSR</sequence>
<evidence type="ECO:0000256" key="5">
    <source>
        <dbReference type="ARBA" id="ARBA00023277"/>
    </source>
</evidence>
<keyword evidence="5" id="KW-0119">Carbohydrate metabolism</keyword>
<dbReference type="Proteomes" id="UP000193689">
    <property type="component" value="Unassembled WGS sequence"/>
</dbReference>
<evidence type="ECO:0000256" key="6">
    <source>
        <dbReference type="ARBA" id="ARBA00023285"/>
    </source>
</evidence>
<proteinExistence type="predicted"/>
<feature type="signal peptide" evidence="7">
    <location>
        <begin position="1"/>
        <end position="17"/>
    </location>
</feature>
<dbReference type="SUPFAM" id="SSF88713">
    <property type="entry name" value="Glycoside hydrolase/deacetylase"/>
    <property type="match status" value="1"/>
</dbReference>
<dbReference type="PANTHER" id="PTHR46471:SF2">
    <property type="entry name" value="CHITIN DEACETYLASE-RELATED"/>
    <property type="match status" value="1"/>
</dbReference>
<dbReference type="RefSeq" id="XP_040712391.1">
    <property type="nucleotide sequence ID" value="XM_040862355.1"/>
</dbReference>
<evidence type="ECO:0000256" key="3">
    <source>
        <dbReference type="ARBA" id="ARBA00022729"/>
    </source>
</evidence>
<dbReference type="EMBL" id="MCFJ01000012">
    <property type="protein sequence ID" value="ORY59957.1"/>
    <property type="molecule type" value="Genomic_DNA"/>
</dbReference>
<dbReference type="Pfam" id="PF01522">
    <property type="entry name" value="Polysacc_deac_1"/>
    <property type="match status" value="1"/>
</dbReference>
<dbReference type="InterPro" id="IPR011330">
    <property type="entry name" value="Glyco_hydro/deAcase_b/a-brl"/>
</dbReference>
<evidence type="ECO:0000313" key="9">
    <source>
        <dbReference type="EMBL" id="ORY59957.1"/>
    </source>
</evidence>
<dbReference type="AlphaFoldDB" id="A0A1Y2DL47"/>
<accession>A0A1Y2DL47</accession>
<evidence type="ECO:0000256" key="1">
    <source>
        <dbReference type="ARBA" id="ARBA00001941"/>
    </source>
</evidence>
<name>A0A1Y2DL47_9PEZI</name>
<dbReference type="FunCoup" id="A0A1Y2DL47">
    <property type="interactions" value="37"/>
</dbReference>
<keyword evidence="3 7" id="KW-0732">Signal</keyword>
<dbReference type="PROSITE" id="PS51677">
    <property type="entry name" value="NODB"/>
    <property type="match status" value="1"/>
</dbReference>
<keyword evidence="6" id="KW-0170">Cobalt</keyword>
<dbReference type="Gene3D" id="3.20.20.370">
    <property type="entry name" value="Glycoside hydrolase/deacetylase"/>
    <property type="match status" value="1"/>
</dbReference>
<feature type="chain" id="PRO_5013186434" description="NodB homology domain-containing protein" evidence="7">
    <location>
        <begin position="18"/>
        <end position="243"/>
    </location>
</feature>
<keyword evidence="10" id="KW-1185">Reference proteome</keyword>
<dbReference type="GO" id="GO:0046872">
    <property type="term" value="F:metal ion binding"/>
    <property type="evidence" value="ECO:0007669"/>
    <property type="project" value="UniProtKB-KW"/>
</dbReference>
<keyword evidence="2" id="KW-0479">Metal-binding</keyword>
<comment type="cofactor">
    <cofactor evidence="1">
        <name>Co(2+)</name>
        <dbReference type="ChEBI" id="CHEBI:48828"/>
    </cofactor>
</comment>
<dbReference type="PANTHER" id="PTHR46471">
    <property type="entry name" value="CHITIN DEACETYLASE"/>
    <property type="match status" value="1"/>
</dbReference>
<keyword evidence="4" id="KW-0378">Hydrolase</keyword>
<dbReference type="GO" id="GO:0005975">
    <property type="term" value="P:carbohydrate metabolic process"/>
    <property type="evidence" value="ECO:0007669"/>
    <property type="project" value="InterPro"/>
</dbReference>
<protein>
    <recommendedName>
        <fullName evidence="8">NodB homology domain-containing protein</fullName>
    </recommendedName>
</protein>
<gene>
    <name evidence="9" type="ORF">BCR38DRAFT_459964</name>
</gene>
<dbReference type="STRING" id="1141098.A0A1Y2DL47"/>
<dbReference type="InParanoid" id="A0A1Y2DL47"/>
<dbReference type="InterPro" id="IPR002509">
    <property type="entry name" value="NODB_dom"/>
</dbReference>
<organism evidence="9 10">
    <name type="scientific">Pseudomassariella vexata</name>
    <dbReference type="NCBI Taxonomy" id="1141098"/>
    <lineage>
        <taxon>Eukaryota</taxon>
        <taxon>Fungi</taxon>
        <taxon>Dikarya</taxon>
        <taxon>Ascomycota</taxon>
        <taxon>Pezizomycotina</taxon>
        <taxon>Sordariomycetes</taxon>
        <taxon>Xylariomycetidae</taxon>
        <taxon>Amphisphaeriales</taxon>
        <taxon>Pseudomassariaceae</taxon>
        <taxon>Pseudomassariella</taxon>
    </lineage>
</organism>
<dbReference type="CDD" id="cd10951">
    <property type="entry name" value="CE4_ClCDA_like"/>
    <property type="match status" value="1"/>
</dbReference>